<protein>
    <submittedName>
        <fullName evidence="2">Uracil-DNA glycosylase</fullName>
    </submittedName>
</protein>
<dbReference type="SMART" id="SM00987">
    <property type="entry name" value="UreE_C"/>
    <property type="match status" value="1"/>
</dbReference>
<accession>A0A934QGR5</accession>
<evidence type="ECO:0000259" key="1">
    <source>
        <dbReference type="SMART" id="SM00986"/>
    </source>
</evidence>
<dbReference type="InterPro" id="IPR005122">
    <property type="entry name" value="Uracil-DNA_glycosylase-like"/>
</dbReference>
<dbReference type="PANTHER" id="PTHR42160">
    <property type="entry name" value="URACIL-DNA GLYCOSYLASE SUPERFAMILY PROTEIN"/>
    <property type="match status" value="1"/>
</dbReference>
<evidence type="ECO:0000313" key="2">
    <source>
        <dbReference type="EMBL" id="MBK1696696.1"/>
    </source>
</evidence>
<dbReference type="EMBL" id="NRRE01000020">
    <property type="protein sequence ID" value="MBK1696696.1"/>
    <property type="molecule type" value="Genomic_DNA"/>
</dbReference>
<dbReference type="Pfam" id="PF03167">
    <property type="entry name" value="UDG"/>
    <property type="match status" value="1"/>
</dbReference>
<evidence type="ECO:0000313" key="3">
    <source>
        <dbReference type="Proteomes" id="UP000778970"/>
    </source>
</evidence>
<gene>
    <name evidence="2" type="ORF">CKO21_05505</name>
</gene>
<dbReference type="Proteomes" id="UP000778970">
    <property type="component" value="Unassembled WGS sequence"/>
</dbReference>
<name>A0A934QGR5_9PROT</name>
<dbReference type="Gene3D" id="3.40.470.10">
    <property type="entry name" value="Uracil-DNA glycosylase-like domain"/>
    <property type="match status" value="1"/>
</dbReference>
<organism evidence="2 3">
    <name type="scientific">Rhodovibrio salinarum</name>
    <dbReference type="NCBI Taxonomy" id="1087"/>
    <lineage>
        <taxon>Bacteria</taxon>
        <taxon>Pseudomonadati</taxon>
        <taxon>Pseudomonadota</taxon>
        <taxon>Alphaproteobacteria</taxon>
        <taxon>Rhodospirillales</taxon>
        <taxon>Rhodovibrionaceae</taxon>
        <taxon>Rhodovibrio</taxon>
    </lineage>
</organism>
<dbReference type="InterPro" id="IPR036895">
    <property type="entry name" value="Uracil-DNA_glycosylase-like_sf"/>
</dbReference>
<dbReference type="SMART" id="SM00986">
    <property type="entry name" value="UDG"/>
    <property type="match status" value="1"/>
</dbReference>
<reference evidence="2" key="1">
    <citation type="submission" date="2017-08" db="EMBL/GenBank/DDBJ databases">
        <authorList>
            <person name="Imhoff J.F."/>
            <person name="Rahn T."/>
            <person name="Kuenzel S."/>
            <person name="Neulinger S.C."/>
        </authorList>
    </citation>
    <scope>NUCLEOTIDE SEQUENCE</scope>
    <source>
        <strain evidence="2">DSM 9154</strain>
    </source>
</reference>
<dbReference type="CDD" id="cd10033">
    <property type="entry name" value="UDG_like"/>
    <property type="match status" value="1"/>
</dbReference>
<dbReference type="InterPro" id="IPR047124">
    <property type="entry name" value="HI_0220.2"/>
</dbReference>
<proteinExistence type="predicted"/>
<comment type="caution">
    <text evidence="2">The sequence shown here is derived from an EMBL/GenBank/DDBJ whole genome shotgun (WGS) entry which is preliminary data.</text>
</comment>
<reference evidence="2" key="2">
    <citation type="journal article" date="2020" name="Microorganisms">
        <title>Osmotic Adaptation and Compatible Solute Biosynthesis of Phototrophic Bacteria as Revealed from Genome Analyses.</title>
        <authorList>
            <person name="Imhoff J.F."/>
            <person name="Rahn T."/>
            <person name="Kunzel S."/>
            <person name="Keller A."/>
            <person name="Neulinger S.C."/>
        </authorList>
    </citation>
    <scope>NUCLEOTIDE SEQUENCE</scope>
    <source>
        <strain evidence="2">DSM 9154</strain>
    </source>
</reference>
<keyword evidence="3" id="KW-1185">Reference proteome</keyword>
<sequence length="193" mass="22151">MEPLQRVVADARACRYCEPELPLGANPVLRAQESARLLIIGQAPGTKVHNTGVPWNDASGERLRFWLQVDSDTFYDSSRIAIVPMGFCYPGRDTRGGDKPPRPECAPMWHPRLLAALPNLELTLLVGSYAQKHYLAKTRRRTLWETVANYRDYLPDYVPLPHPSWRNTAWLKKNPWFERDLLPDLRARVHALL</sequence>
<dbReference type="PANTHER" id="PTHR42160:SF1">
    <property type="entry name" value="URACIL-DNA GLYCOSYLASE SUPERFAMILY PROTEIN"/>
    <property type="match status" value="1"/>
</dbReference>
<dbReference type="SUPFAM" id="SSF52141">
    <property type="entry name" value="Uracil-DNA glycosylase-like"/>
    <property type="match status" value="1"/>
</dbReference>
<dbReference type="AlphaFoldDB" id="A0A934QGR5"/>
<feature type="domain" description="Uracil-DNA glycosylase-like" evidence="1">
    <location>
        <begin position="28"/>
        <end position="186"/>
    </location>
</feature>